<evidence type="ECO:0000256" key="10">
    <source>
        <dbReference type="ARBA" id="ARBA00023180"/>
    </source>
</evidence>
<dbReference type="Gene3D" id="3.40.190.10">
    <property type="entry name" value="Periplasmic binding protein-like II"/>
    <property type="match status" value="1"/>
</dbReference>
<evidence type="ECO:0000256" key="2">
    <source>
        <dbReference type="ARBA" id="ARBA00008685"/>
    </source>
</evidence>
<feature type="domain" description="Ionotropic glutamate receptor L-glutamate and glycine-binding" evidence="15">
    <location>
        <begin position="124"/>
        <end position="225"/>
    </location>
</feature>
<evidence type="ECO:0000256" key="5">
    <source>
        <dbReference type="ARBA" id="ARBA00022692"/>
    </source>
</evidence>
<evidence type="ECO:0000256" key="1">
    <source>
        <dbReference type="ARBA" id="ARBA00004651"/>
    </source>
</evidence>
<evidence type="ECO:0000256" key="13">
    <source>
        <dbReference type="SAM" id="Phobius"/>
    </source>
</evidence>
<dbReference type="InterPro" id="IPR052192">
    <property type="entry name" value="Insect_Ionotropic_Sensory_Rcpt"/>
</dbReference>
<gene>
    <name evidence="16" type="primary">Grid1_0</name>
    <name evidence="16" type="ORF">Bhyg_09608</name>
</gene>
<dbReference type="GO" id="GO:0005886">
    <property type="term" value="C:plasma membrane"/>
    <property type="evidence" value="ECO:0007669"/>
    <property type="project" value="UniProtKB-SubCell"/>
</dbReference>
<evidence type="ECO:0000259" key="14">
    <source>
        <dbReference type="Pfam" id="PF00060"/>
    </source>
</evidence>
<name>A0A9Q0S4J7_9DIPT</name>
<evidence type="ECO:0000313" key="17">
    <source>
        <dbReference type="Proteomes" id="UP001151699"/>
    </source>
</evidence>
<feature type="transmembrane region" description="Helical" evidence="13">
    <location>
        <begin position="433"/>
        <end position="452"/>
    </location>
</feature>
<dbReference type="PANTHER" id="PTHR42643">
    <property type="entry name" value="IONOTROPIC RECEPTOR 20A-RELATED"/>
    <property type="match status" value="1"/>
</dbReference>
<dbReference type="EMBL" id="WJQU01000002">
    <property type="protein sequence ID" value="KAJ6644639.1"/>
    <property type="molecule type" value="Genomic_DNA"/>
</dbReference>
<dbReference type="Pfam" id="PF00060">
    <property type="entry name" value="Lig_chan"/>
    <property type="match status" value="1"/>
</dbReference>
<comment type="caution">
    <text evidence="16">The sequence shown here is derived from an EMBL/GenBank/DDBJ whole genome shotgun (WGS) entry which is preliminary data.</text>
</comment>
<dbReference type="Gene3D" id="1.10.287.70">
    <property type="match status" value="1"/>
</dbReference>
<reference evidence="16" key="1">
    <citation type="submission" date="2022-07" db="EMBL/GenBank/DDBJ databases">
        <authorList>
            <person name="Trinca V."/>
            <person name="Uliana J.V.C."/>
            <person name="Torres T.T."/>
            <person name="Ward R.J."/>
            <person name="Monesi N."/>
        </authorList>
    </citation>
    <scope>NUCLEOTIDE SEQUENCE</scope>
    <source>
        <strain evidence="16">HSMRA1968</strain>
        <tissue evidence="16">Whole embryos</tissue>
    </source>
</reference>
<dbReference type="OrthoDB" id="8050636at2759"/>
<keyword evidence="17" id="KW-1185">Reference proteome</keyword>
<evidence type="ECO:0000256" key="7">
    <source>
        <dbReference type="ARBA" id="ARBA00023065"/>
    </source>
</evidence>
<comment type="similarity">
    <text evidence="2">Belongs to the glutamate-gated ion channel (TC 1.A.10.1) family.</text>
</comment>
<dbReference type="PANTHER" id="PTHR42643:SF30">
    <property type="entry name" value="IONOTROPIC RECEPTOR 40A-RELATED"/>
    <property type="match status" value="1"/>
</dbReference>
<evidence type="ECO:0000256" key="12">
    <source>
        <dbReference type="ARBA" id="ARBA00023303"/>
    </source>
</evidence>
<dbReference type="SUPFAM" id="SSF53850">
    <property type="entry name" value="Periplasmic binding protein-like II"/>
    <property type="match status" value="1"/>
</dbReference>
<evidence type="ECO:0000256" key="3">
    <source>
        <dbReference type="ARBA" id="ARBA00022448"/>
    </source>
</evidence>
<keyword evidence="8 13" id="KW-0472">Membrane</keyword>
<protein>
    <submittedName>
        <fullName evidence="16">Glutamate receptor ionotropic, delta-1</fullName>
    </submittedName>
</protein>
<evidence type="ECO:0000256" key="11">
    <source>
        <dbReference type="ARBA" id="ARBA00023286"/>
    </source>
</evidence>
<keyword evidence="9 16" id="KW-0675">Receptor</keyword>
<accession>A0A9Q0S4J7</accession>
<dbReference type="InterPro" id="IPR001320">
    <property type="entry name" value="Iontro_rcpt_C"/>
</dbReference>
<feature type="transmembrane region" description="Helical" evidence="13">
    <location>
        <begin position="250"/>
        <end position="267"/>
    </location>
</feature>
<feature type="transmembrane region" description="Helical" evidence="13">
    <location>
        <begin position="497"/>
        <end position="515"/>
    </location>
</feature>
<feature type="transmembrane region" description="Helical" evidence="13">
    <location>
        <begin position="219"/>
        <end position="238"/>
    </location>
</feature>
<keyword evidence="7" id="KW-0406">Ion transport</keyword>
<dbReference type="GO" id="GO:0015276">
    <property type="term" value="F:ligand-gated monoatomic ion channel activity"/>
    <property type="evidence" value="ECO:0007669"/>
    <property type="project" value="InterPro"/>
</dbReference>
<evidence type="ECO:0000259" key="15">
    <source>
        <dbReference type="Pfam" id="PF10613"/>
    </source>
</evidence>
<evidence type="ECO:0000256" key="6">
    <source>
        <dbReference type="ARBA" id="ARBA00022989"/>
    </source>
</evidence>
<evidence type="ECO:0000256" key="9">
    <source>
        <dbReference type="ARBA" id="ARBA00023170"/>
    </source>
</evidence>
<dbReference type="Proteomes" id="UP001151699">
    <property type="component" value="Chromosome B"/>
</dbReference>
<proteinExistence type="inferred from homology"/>
<dbReference type="AlphaFoldDB" id="A0A9Q0S4J7"/>
<comment type="subcellular location">
    <subcellularLocation>
        <location evidence="1">Cell membrane</location>
        <topology evidence="1">Multi-pass membrane protein</topology>
    </subcellularLocation>
</comment>
<keyword evidence="4" id="KW-1003">Cell membrane</keyword>
<evidence type="ECO:0000313" key="16">
    <source>
        <dbReference type="EMBL" id="KAJ6644639.1"/>
    </source>
</evidence>
<keyword evidence="5 13" id="KW-0812">Transmembrane</keyword>
<keyword evidence="10" id="KW-0325">Glycoprotein</keyword>
<sequence>MFIKEKLCCKLSEKKAVSCIQRRNLREIPPTYVLTIVSSFKGNDFLTDLFEASYETSILGINFLLPYRNQSAWLMTTFMPFVNSCSRLQRHDIAVLNNKNYSLEAPLHLIYPKKLEDFAQCPIVVAVFHTPPFVIIESNSTGVTFDGMDTRILQHLAAKFNFKLIYRMPIDKTGRGTIYKNGTITGCIKMVVDREANLTTGAYMTTPERSHYMMASETYIQVSLGFAILPGFDIFTSLERLLAPFMRQVWVMLALCIIFAVFIILTTKKLTNRRRHYVIGGHSNRSPILNMFNSFLGGGIGNPRFSNAQYLSTPARMLLMTWILVCLVLRGSYQGALYDFLQRQALSSPYGTISKINKSDCNLIIMSTATQSLDKFHFPRSRHLVYNYSQQTVFRQVYDDELSGAVYCNDLQLKYFNLLNSPSRVLQMTKDRLFLMSVVIYFNNVSILQPIFDEEIKAFTDAGLIGYWTREFIDERIHSKNYDQRVPKELKLQHLTAIFKICAGLLLCCLFVFLLEKFGIQFTLLKNVIEDVTY</sequence>
<dbReference type="Pfam" id="PF10613">
    <property type="entry name" value="Lig_chan-Glu_bd"/>
    <property type="match status" value="1"/>
</dbReference>
<evidence type="ECO:0000256" key="8">
    <source>
        <dbReference type="ARBA" id="ARBA00023136"/>
    </source>
</evidence>
<organism evidence="16 17">
    <name type="scientific">Pseudolycoriella hygida</name>
    <dbReference type="NCBI Taxonomy" id="35572"/>
    <lineage>
        <taxon>Eukaryota</taxon>
        <taxon>Metazoa</taxon>
        <taxon>Ecdysozoa</taxon>
        <taxon>Arthropoda</taxon>
        <taxon>Hexapoda</taxon>
        <taxon>Insecta</taxon>
        <taxon>Pterygota</taxon>
        <taxon>Neoptera</taxon>
        <taxon>Endopterygota</taxon>
        <taxon>Diptera</taxon>
        <taxon>Nematocera</taxon>
        <taxon>Sciaroidea</taxon>
        <taxon>Sciaridae</taxon>
        <taxon>Pseudolycoriella</taxon>
    </lineage>
</organism>
<evidence type="ECO:0000256" key="4">
    <source>
        <dbReference type="ARBA" id="ARBA00022475"/>
    </source>
</evidence>
<dbReference type="GO" id="GO:0050906">
    <property type="term" value="P:detection of stimulus involved in sensory perception"/>
    <property type="evidence" value="ECO:0007669"/>
    <property type="project" value="UniProtKB-ARBA"/>
</dbReference>
<keyword evidence="3" id="KW-0813">Transport</keyword>
<keyword evidence="6 13" id="KW-1133">Transmembrane helix</keyword>
<keyword evidence="11" id="KW-1071">Ligand-gated ion channel</keyword>
<feature type="domain" description="Ionotropic glutamate receptor C-terminal" evidence="14">
    <location>
        <begin position="248"/>
        <end position="503"/>
    </location>
</feature>
<keyword evidence="12" id="KW-0407">Ion channel</keyword>
<dbReference type="InterPro" id="IPR019594">
    <property type="entry name" value="Glu/Gly-bd"/>
</dbReference>